<dbReference type="SUPFAM" id="SSF47699">
    <property type="entry name" value="Bifunctional inhibitor/lipid-transfer protein/seed storage 2S albumin"/>
    <property type="match status" value="1"/>
</dbReference>
<evidence type="ECO:0000313" key="5">
    <source>
        <dbReference type="Proteomes" id="UP001415857"/>
    </source>
</evidence>
<organism evidence="4 5">
    <name type="scientific">Liquidambar formosana</name>
    <name type="common">Formosan gum</name>
    <dbReference type="NCBI Taxonomy" id="63359"/>
    <lineage>
        <taxon>Eukaryota</taxon>
        <taxon>Viridiplantae</taxon>
        <taxon>Streptophyta</taxon>
        <taxon>Embryophyta</taxon>
        <taxon>Tracheophyta</taxon>
        <taxon>Spermatophyta</taxon>
        <taxon>Magnoliopsida</taxon>
        <taxon>eudicotyledons</taxon>
        <taxon>Gunneridae</taxon>
        <taxon>Pentapetalae</taxon>
        <taxon>Saxifragales</taxon>
        <taxon>Altingiaceae</taxon>
        <taxon>Liquidambar</taxon>
    </lineage>
</organism>
<sequence length="153" mass="15848">MTLAVPTNFPATPSPSPTIIPLLLLTSMLALASAAPPPPPPPPLPPPPSPEEEGCSTGLVAFSICLPYVSAPPNNVSSSASPQCCDLISSAFENGYAFCLCYLIREPLILGFPLNKTRILSLSSFCPLRNASSARSGSLESLCSGSNLAFLDS</sequence>
<dbReference type="InterPro" id="IPR016140">
    <property type="entry name" value="Bifunc_inhib/LTP/seed_store"/>
</dbReference>
<comment type="caution">
    <text evidence="4">The sequence shown here is derived from an EMBL/GenBank/DDBJ whole genome shotgun (WGS) entry which is preliminary data.</text>
</comment>
<proteinExistence type="predicted"/>
<dbReference type="AlphaFoldDB" id="A0AAP0S134"/>
<reference evidence="4 5" key="1">
    <citation type="journal article" date="2024" name="Plant J.">
        <title>Genome sequences and population genomics reveal climatic adaptation and genomic divergence between two closely related sweetgum species.</title>
        <authorList>
            <person name="Xu W.Q."/>
            <person name="Ren C.Q."/>
            <person name="Zhang X.Y."/>
            <person name="Comes H.P."/>
            <person name="Liu X.H."/>
            <person name="Li Y.G."/>
            <person name="Kettle C.J."/>
            <person name="Jalonen R."/>
            <person name="Gaisberger H."/>
            <person name="Ma Y.Z."/>
            <person name="Qiu Y.X."/>
        </authorList>
    </citation>
    <scope>NUCLEOTIDE SEQUENCE [LARGE SCALE GENOMIC DNA]</scope>
    <source>
        <strain evidence="4">Hangzhou</strain>
    </source>
</reference>
<dbReference type="Proteomes" id="UP001415857">
    <property type="component" value="Unassembled WGS sequence"/>
</dbReference>
<dbReference type="Pfam" id="PF14368">
    <property type="entry name" value="LTP_2"/>
    <property type="match status" value="1"/>
</dbReference>
<protein>
    <recommendedName>
        <fullName evidence="3">Bifunctional inhibitor/plant lipid transfer protein/seed storage helical domain-containing protein</fullName>
    </recommendedName>
</protein>
<keyword evidence="5" id="KW-1185">Reference proteome</keyword>
<dbReference type="PANTHER" id="PTHR35747">
    <property type="entry name" value="BIFUNCTIONAL INHIBITOR/LIPID-TRANSFER PROTEIN/SEED STORAGE 2S ALBUMIN SUPERFAMILY PROTEIN"/>
    <property type="match status" value="1"/>
</dbReference>
<evidence type="ECO:0000256" key="2">
    <source>
        <dbReference type="SAM" id="SignalP"/>
    </source>
</evidence>
<name>A0AAP0S134_LIQFO</name>
<dbReference type="Gene3D" id="1.10.110.10">
    <property type="entry name" value="Plant lipid-transfer and hydrophobic proteins"/>
    <property type="match status" value="1"/>
</dbReference>
<dbReference type="PANTHER" id="PTHR35747:SF2">
    <property type="entry name" value="NON-SPECIFIC LIPID TRANSFER PROTEIN GPI-ANCHORED 25"/>
    <property type="match status" value="1"/>
</dbReference>
<evidence type="ECO:0000313" key="4">
    <source>
        <dbReference type="EMBL" id="KAK9288915.1"/>
    </source>
</evidence>
<dbReference type="InterPro" id="IPR036312">
    <property type="entry name" value="Bifun_inhib/LTP/seed_sf"/>
</dbReference>
<gene>
    <name evidence="4" type="ORF">L1049_017386</name>
</gene>
<dbReference type="CDD" id="cd00010">
    <property type="entry name" value="AAI_LTSS"/>
    <property type="match status" value="1"/>
</dbReference>
<accession>A0AAP0S134</accession>
<feature type="domain" description="Bifunctional inhibitor/plant lipid transfer protein/seed storage helical" evidence="3">
    <location>
        <begin position="48"/>
        <end position="132"/>
    </location>
</feature>
<feature type="chain" id="PRO_5043018976" description="Bifunctional inhibitor/plant lipid transfer protein/seed storage helical domain-containing protein" evidence="2">
    <location>
        <begin position="35"/>
        <end position="153"/>
    </location>
</feature>
<dbReference type="EMBL" id="JBBPBK010000003">
    <property type="protein sequence ID" value="KAK9288915.1"/>
    <property type="molecule type" value="Genomic_DNA"/>
</dbReference>
<feature type="signal peptide" evidence="2">
    <location>
        <begin position="1"/>
        <end position="34"/>
    </location>
</feature>
<evidence type="ECO:0000259" key="3">
    <source>
        <dbReference type="Pfam" id="PF14368"/>
    </source>
</evidence>
<dbReference type="InterPro" id="IPR053353">
    <property type="entry name" value="Plant_LTP_GPI-anchored"/>
</dbReference>
<evidence type="ECO:0000256" key="1">
    <source>
        <dbReference type="SAM" id="MobiDB-lite"/>
    </source>
</evidence>
<feature type="compositionally biased region" description="Pro residues" evidence="1">
    <location>
        <begin position="35"/>
        <end position="49"/>
    </location>
</feature>
<keyword evidence="2" id="KW-0732">Signal</keyword>
<feature type="region of interest" description="Disordered" evidence="1">
    <location>
        <begin position="35"/>
        <end position="54"/>
    </location>
</feature>